<comment type="caution">
    <text evidence="1">The sequence shown here is derived from an EMBL/GenBank/DDBJ whole genome shotgun (WGS) entry which is preliminary data.</text>
</comment>
<dbReference type="Proteomes" id="UP001596087">
    <property type="component" value="Unassembled WGS sequence"/>
</dbReference>
<organism evidence="1 2">
    <name type="scientific">Nocardioides taihuensis</name>
    <dbReference type="NCBI Taxonomy" id="1835606"/>
    <lineage>
        <taxon>Bacteria</taxon>
        <taxon>Bacillati</taxon>
        <taxon>Actinomycetota</taxon>
        <taxon>Actinomycetes</taxon>
        <taxon>Propionibacteriales</taxon>
        <taxon>Nocardioidaceae</taxon>
        <taxon>Nocardioides</taxon>
    </lineage>
</organism>
<reference evidence="2" key="1">
    <citation type="journal article" date="2019" name="Int. J. Syst. Evol. Microbiol.">
        <title>The Global Catalogue of Microorganisms (GCM) 10K type strain sequencing project: providing services to taxonomists for standard genome sequencing and annotation.</title>
        <authorList>
            <consortium name="The Broad Institute Genomics Platform"/>
            <consortium name="The Broad Institute Genome Sequencing Center for Infectious Disease"/>
            <person name="Wu L."/>
            <person name="Ma J."/>
        </authorList>
    </citation>
    <scope>NUCLEOTIDE SEQUENCE [LARGE SCALE GENOMIC DNA]</scope>
    <source>
        <strain evidence="2">DFY41</strain>
    </source>
</reference>
<proteinExistence type="predicted"/>
<name>A0ABW0BPR4_9ACTN</name>
<accession>A0ABW0BPR4</accession>
<sequence length="191" mass="21198">MGVHDDAERIEPATVEEWSAWLAEHHGDRPGVWLVAARREADRAVTYEEQVVEALRWGWVDSTVRPLDEQRAMMWFSPRRRGSVWTRNNKQRVARLEAEGRMEASGIAAVEAARASGMWTLMDPVEDLVVPDDLAAALAAHPGAREHWDAARPSARKQALAWIVLAKKPETRAARVAATAARAADGDPVQP</sequence>
<keyword evidence="2" id="KW-1185">Reference proteome</keyword>
<protein>
    <submittedName>
        <fullName evidence="1">YdeI family protein</fullName>
    </submittedName>
</protein>
<gene>
    <name evidence="1" type="ORF">ACFPGP_21210</name>
</gene>
<evidence type="ECO:0000313" key="2">
    <source>
        <dbReference type="Proteomes" id="UP001596087"/>
    </source>
</evidence>
<evidence type="ECO:0000313" key="1">
    <source>
        <dbReference type="EMBL" id="MFC5179215.1"/>
    </source>
</evidence>
<dbReference type="RefSeq" id="WP_378593164.1">
    <property type="nucleotide sequence ID" value="NZ_JBHSKD010000027.1"/>
</dbReference>
<dbReference type="EMBL" id="JBHSKD010000027">
    <property type="protein sequence ID" value="MFC5179215.1"/>
    <property type="molecule type" value="Genomic_DNA"/>
</dbReference>
<dbReference type="Pfam" id="PF13376">
    <property type="entry name" value="OmdA"/>
    <property type="match status" value="1"/>
</dbReference>